<sequence length="698" mass="78264">MAPLLNAKAWLKRRRAKCRFANKNNNNNNNKESYTPGIGYPPMRNSSQPTLIPYIPPSASSTSSEHDGPESSLETVIQDITGAATTTCLGVSYQSTALHSAAAVANGTDAVVPGPSNDYHDDYCRRYQEINQSAATLVSTFHDHRRISLQPGKPFAIAITAQSQNNHCQHPLRQKNGSHNSLPAQLLSNDILSELKNCPQVGQNRHQRNSSTPQPQKPLSTLKSSRFAASTDTLNMAETKAQEYARTVKALWQMVEDEDLAYRLADCSPVEREWLIFNHKNANFPMKPASEVGVILLENGRSSLENCRSNRAAGSGASAARGAALARIDEAVQYEPSEYGGRSKGGYRPYENSDGYSQPIIMSLPNSPVAGPIDSDPKKSRRSTLLSPMVLHSARELQKRDHITVQQRVDMEEDWRMQARLLRSQSECEDRARGVRRVHDQLIQRQRRQRGLGGAIIPEYEPTHNDFNKWYDLKEEIDDDAVPDLMNDDVRGYDLKEEFEDEEEKKQRELEEKEEMKKKELEELEQELTTLGLDRFDGMISFVEPDARVPQHQQQQQQQAQELHQQLQYQYQQLQLQLEMQRQKTIRSKKNRARAKKAAVAFADTAASSSASSDTPVMGTVSSPAILPPPPIPGNKPSSKLIVLPTSTPLPAPPANKMVLHEPRPLRPRNGRNLFSNECCDSMIIKDMPMVSAPTRIH</sequence>
<feature type="region of interest" description="Disordered" evidence="1">
    <location>
        <begin position="201"/>
        <end position="224"/>
    </location>
</feature>
<feature type="compositionally biased region" description="Basic and acidic residues" evidence="1">
    <location>
        <begin position="504"/>
        <end position="517"/>
    </location>
</feature>
<keyword evidence="3" id="KW-1185">Reference proteome</keyword>
<reference evidence="2" key="1">
    <citation type="journal article" date="2020" name="Fungal Divers.">
        <title>Resolving the Mortierellaceae phylogeny through synthesis of multi-gene phylogenetics and phylogenomics.</title>
        <authorList>
            <person name="Vandepol N."/>
            <person name="Liber J."/>
            <person name="Desiro A."/>
            <person name="Na H."/>
            <person name="Kennedy M."/>
            <person name="Barry K."/>
            <person name="Grigoriev I.V."/>
            <person name="Miller A.N."/>
            <person name="O'Donnell K."/>
            <person name="Stajich J.E."/>
            <person name="Bonito G."/>
        </authorList>
    </citation>
    <scope>NUCLEOTIDE SEQUENCE</scope>
    <source>
        <strain evidence="2">NRRL 2769</strain>
    </source>
</reference>
<dbReference type="AlphaFoldDB" id="A0A9P6T307"/>
<evidence type="ECO:0000256" key="1">
    <source>
        <dbReference type="SAM" id="MobiDB-lite"/>
    </source>
</evidence>
<protein>
    <submittedName>
        <fullName evidence="2">Uncharacterized protein</fullName>
    </submittedName>
</protein>
<gene>
    <name evidence="2" type="ORF">BGZ80_004647</name>
</gene>
<feature type="region of interest" description="Disordered" evidence="1">
    <location>
        <begin position="45"/>
        <end position="73"/>
    </location>
</feature>
<organism evidence="2 3">
    <name type="scientific">Entomortierella chlamydospora</name>
    <dbReference type="NCBI Taxonomy" id="101097"/>
    <lineage>
        <taxon>Eukaryota</taxon>
        <taxon>Fungi</taxon>
        <taxon>Fungi incertae sedis</taxon>
        <taxon>Mucoromycota</taxon>
        <taxon>Mortierellomycotina</taxon>
        <taxon>Mortierellomycetes</taxon>
        <taxon>Mortierellales</taxon>
        <taxon>Mortierellaceae</taxon>
        <taxon>Entomortierella</taxon>
    </lineage>
</organism>
<feature type="region of interest" description="Disordered" evidence="1">
    <location>
        <begin position="498"/>
        <end position="517"/>
    </location>
</feature>
<dbReference type="EMBL" id="JAAAID010000235">
    <property type="protein sequence ID" value="KAG0020174.1"/>
    <property type="molecule type" value="Genomic_DNA"/>
</dbReference>
<comment type="caution">
    <text evidence="2">The sequence shown here is derived from an EMBL/GenBank/DDBJ whole genome shotgun (WGS) entry which is preliminary data.</text>
</comment>
<evidence type="ECO:0000313" key="2">
    <source>
        <dbReference type="EMBL" id="KAG0020174.1"/>
    </source>
</evidence>
<accession>A0A9P6T307</accession>
<dbReference type="Proteomes" id="UP000703661">
    <property type="component" value="Unassembled WGS sequence"/>
</dbReference>
<name>A0A9P6T307_9FUNG</name>
<proteinExistence type="predicted"/>
<evidence type="ECO:0000313" key="3">
    <source>
        <dbReference type="Proteomes" id="UP000703661"/>
    </source>
</evidence>